<evidence type="ECO:0000313" key="2">
    <source>
        <dbReference type="EMBL" id="CBY10850.1"/>
    </source>
</evidence>
<dbReference type="CDD" id="cd01472">
    <property type="entry name" value="vWA_collagen"/>
    <property type="match status" value="2"/>
</dbReference>
<protein>
    <recommendedName>
        <fullName evidence="1">VWFA domain-containing protein</fullName>
    </recommendedName>
</protein>
<dbReference type="SMART" id="SM00327">
    <property type="entry name" value="VWA"/>
    <property type="match status" value="5"/>
</dbReference>
<feature type="domain" description="VWFA" evidence="1">
    <location>
        <begin position="772"/>
        <end position="948"/>
    </location>
</feature>
<sequence>MLVSQIRQLHQLGQARSFFHRRFFFFNHNFGLPKIENLDEIDHRKARNWRQCFSRFDFAGAIDGMKKLNGDTCIGEALDYFYRNMFTSQAGQRSDVEQRVIVMTDGKRNCPAEIAKPAELIRAQEAEIYAIGIGHQCGYGENHNCYDRQELHEIASKPADKYVFEINNFDQLILKRIGILGDVCQEAECPDIFADIVFVVDSSGSIGPKRFDYMKNWVKSIAASFKVGENFARFSVVQYTKTAKTVVDFQTLDLSSISQKIDSMIYFQGRNGRGGKTFTGNALERAHTLLKESEPGRKRIVLLLTDGSSDDEYGPVAKAIRDDKVDIFAVGVGRARKNELVEITGDEQRVWQTRTFNNIGQFNQKLLAEVCSASEDVCPDQELDLVFMLDSSGSIGTANFEIARDWLISVTKSFQIGPVATQVSVIQYTSEPIPEFDLNDFKTAAEVEDGIKRMRLQNGSTRTDKARALDFVSDVIFTKNFGARSQAPKVLVLISDGQDNHPERVLEAAKKLHGQDVSVFVIGIGNESQMNIKMMNQIATEPITKHIKYANTVEGINKFKNALTGQICEDVRSKQSCDSASMDMAIVFDGSDSVKADNFKKLKTWTGEFIDKLGVQEYGAQVALVKYATSIIKVSELSSDVDELKEKLMKVPFIQGKTNTGGALERAQQMLAEGRPSVPKIILLITDGDATDKERLDAQIEKLKKSNILIYTIGVGDLIDRNELNRIATDEDFVYETRDFDSISKIKSSLLGRVCKKAKPKTSGVCGDISVDLQFIVDSSSSVTRKNFGFAKNFVANVSSVFDLRSGDVQVGVLTYSTNVHSDSAIGLGAIHSQDDFVEKVQSMKYTGGDTHTGTALRYISTNNRWREEVPKILIFVTDGTPQDRAIVPAAARSLRDKGVRIFAIGVGNAVESELKEIASEPYENHAIFIQGADYSAVQRVRGHLERLVCNDVLKITTGQDPSSTLSSGFNFNLSFN</sequence>
<dbReference type="SUPFAM" id="SSF53300">
    <property type="entry name" value="vWA-like"/>
    <property type="match status" value="5"/>
</dbReference>
<feature type="domain" description="VWFA" evidence="1">
    <location>
        <begin position="583"/>
        <end position="750"/>
    </location>
</feature>
<dbReference type="PRINTS" id="PR00453">
    <property type="entry name" value="VWFADOMAIN"/>
</dbReference>
<feature type="domain" description="VWFA" evidence="1">
    <location>
        <begin position="195"/>
        <end position="366"/>
    </location>
</feature>
<feature type="domain" description="VWFA" evidence="1">
    <location>
        <begin position="69"/>
        <end position="183"/>
    </location>
</feature>
<dbReference type="PANTHER" id="PTHR24020">
    <property type="entry name" value="COLLAGEN ALPHA"/>
    <property type="match status" value="1"/>
</dbReference>
<feature type="domain" description="VWFA" evidence="1">
    <location>
        <begin position="384"/>
        <end position="563"/>
    </location>
</feature>
<dbReference type="InterPro" id="IPR036465">
    <property type="entry name" value="vWFA_dom_sf"/>
</dbReference>
<accession>E4XL89</accession>
<dbReference type="InterPro" id="IPR002035">
    <property type="entry name" value="VWF_A"/>
</dbReference>
<dbReference type="InParanoid" id="E4XL89"/>
<evidence type="ECO:0000313" key="3">
    <source>
        <dbReference type="Proteomes" id="UP000001307"/>
    </source>
</evidence>
<dbReference type="OrthoDB" id="6132182at2759"/>
<dbReference type="AlphaFoldDB" id="E4XL89"/>
<dbReference type="PANTHER" id="PTHR24020:SF20">
    <property type="entry name" value="PH DOMAIN-CONTAINING PROTEIN"/>
    <property type="match status" value="1"/>
</dbReference>
<dbReference type="CDD" id="cd01450">
    <property type="entry name" value="vWFA_subfamily_ECM"/>
    <property type="match status" value="2"/>
</dbReference>
<reference evidence="2" key="1">
    <citation type="journal article" date="2010" name="Science">
        <title>Plasticity of animal genome architecture unmasked by rapid evolution of a pelagic tunicate.</title>
        <authorList>
            <person name="Denoeud F."/>
            <person name="Henriet S."/>
            <person name="Mungpakdee S."/>
            <person name="Aury J.M."/>
            <person name="Da Silva C."/>
            <person name="Brinkmann H."/>
            <person name="Mikhaleva J."/>
            <person name="Olsen L.C."/>
            <person name="Jubin C."/>
            <person name="Canestro C."/>
            <person name="Bouquet J.M."/>
            <person name="Danks G."/>
            <person name="Poulain J."/>
            <person name="Campsteijn C."/>
            <person name="Adamski M."/>
            <person name="Cross I."/>
            <person name="Yadetie F."/>
            <person name="Muffato M."/>
            <person name="Louis A."/>
            <person name="Butcher S."/>
            <person name="Tsagkogeorga G."/>
            <person name="Konrad A."/>
            <person name="Singh S."/>
            <person name="Jensen M.F."/>
            <person name="Cong E.H."/>
            <person name="Eikeseth-Otteraa H."/>
            <person name="Noel B."/>
            <person name="Anthouard V."/>
            <person name="Porcel B.M."/>
            <person name="Kachouri-Lafond R."/>
            <person name="Nishino A."/>
            <person name="Ugolini M."/>
            <person name="Chourrout P."/>
            <person name="Nishida H."/>
            <person name="Aasland R."/>
            <person name="Huzurbazar S."/>
            <person name="Westhof E."/>
            <person name="Delsuc F."/>
            <person name="Lehrach H."/>
            <person name="Reinhardt R."/>
            <person name="Weissenbach J."/>
            <person name="Roy S.W."/>
            <person name="Artiguenave F."/>
            <person name="Postlethwait J.H."/>
            <person name="Manak J.R."/>
            <person name="Thompson E.M."/>
            <person name="Jaillon O."/>
            <person name="Du Pasquier L."/>
            <person name="Boudinot P."/>
            <person name="Liberles D.A."/>
            <person name="Volff J.N."/>
            <person name="Philippe H."/>
            <person name="Lenhard B."/>
            <person name="Roest Crollius H."/>
            <person name="Wincker P."/>
            <person name="Chourrout D."/>
        </authorList>
    </citation>
    <scope>NUCLEOTIDE SEQUENCE [LARGE SCALE GENOMIC DNA]</scope>
</reference>
<gene>
    <name evidence="2" type="ORF">GSOID_T00014462001</name>
</gene>
<dbReference type="Gene3D" id="3.40.50.410">
    <property type="entry name" value="von Willebrand factor, type A domain"/>
    <property type="match status" value="5"/>
</dbReference>
<organism evidence="2">
    <name type="scientific">Oikopleura dioica</name>
    <name type="common">Tunicate</name>
    <dbReference type="NCBI Taxonomy" id="34765"/>
    <lineage>
        <taxon>Eukaryota</taxon>
        <taxon>Metazoa</taxon>
        <taxon>Chordata</taxon>
        <taxon>Tunicata</taxon>
        <taxon>Appendicularia</taxon>
        <taxon>Copelata</taxon>
        <taxon>Oikopleuridae</taxon>
        <taxon>Oikopleura</taxon>
    </lineage>
</organism>
<proteinExistence type="predicted"/>
<dbReference type="Pfam" id="PF00092">
    <property type="entry name" value="VWA"/>
    <property type="match status" value="5"/>
</dbReference>
<dbReference type="Proteomes" id="UP000001307">
    <property type="component" value="Unassembled WGS sequence"/>
</dbReference>
<keyword evidence="3" id="KW-1185">Reference proteome</keyword>
<dbReference type="InterPro" id="IPR050525">
    <property type="entry name" value="ECM_Assembly_Org"/>
</dbReference>
<dbReference type="EMBL" id="FN653068">
    <property type="protein sequence ID" value="CBY10850.1"/>
    <property type="molecule type" value="Genomic_DNA"/>
</dbReference>
<evidence type="ECO:0000259" key="1">
    <source>
        <dbReference type="PROSITE" id="PS50234"/>
    </source>
</evidence>
<dbReference type="PROSITE" id="PS50234">
    <property type="entry name" value="VWFA"/>
    <property type="match status" value="5"/>
</dbReference>
<name>E4XL89_OIKDI</name>